<feature type="domain" description="GH16" evidence="1">
    <location>
        <begin position="100"/>
        <end position="141"/>
    </location>
</feature>
<accession>A0ABQ1YKW4</accession>
<evidence type="ECO:0000313" key="2">
    <source>
        <dbReference type="EMBL" id="GGH28697.1"/>
    </source>
</evidence>
<dbReference type="Pfam" id="PF00722">
    <property type="entry name" value="Glyco_hydro_16"/>
    <property type="match status" value="1"/>
</dbReference>
<organism evidence="2 3">
    <name type="scientific">Paenibacillus segetis</name>
    <dbReference type="NCBI Taxonomy" id="1325360"/>
    <lineage>
        <taxon>Bacteria</taxon>
        <taxon>Bacillati</taxon>
        <taxon>Bacillota</taxon>
        <taxon>Bacilli</taxon>
        <taxon>Bacillales</taxon>
        <taxon>Paenibacillaceae</taxon>
        <taxon>Paenibacillus</taxon>
    </lineage>
</organism>
<evidence type="ECO:0000259" key="1">
    <source>
        <dbReference type="Pfam" id="PF00722"/>
    </source>
</evidence>
<protein>
    <recommendedName>
        <fullName evidence="1">GH16 domain-containing protein</fullName>
    </recommendedName>
</protein>
<evidence type="ECO:0000313" key="3">
    <source>
        <dbReference type="Proteomes" id="UP000659344"/>
    </source>
</evidence>
<dbReference type="InterPro" id="IPR000757">
    <property type="entry name" value="Beta-glucanase-like"/>
</dbReference>
<dbReference type="CDD" id="cd00413">
    <property type="entry name" value="Glyco_hydrolase_16"/>
    <property type="match status" value="1"/>
</dbReference>
<reference evidence="3" key="1">
    <citation type="journal article" date="2019" name="Int. J. Syst. Evol. Microbiol.">
        <title>The Global Catalogue of Microorganisms (GCM) 10K type strain sequencing project: providing services to taxonomists for standard genome sequencing and annotation.</title>
        <authorList>
            <consortium name="The Broad Institute Genomics Platform"/>
            <consortium name="The Broad Institute Genome Sequencing Center for Infectious Disease"/>
            <person name="Wu L."/>
            <person name="Ma J."/>
        </authorList>
    </citation>
    <scope>NUCLEOTIDE SEQUENCE [LARGE SCALE GENOMIC DNA]</scope>
    <source>
        <strain evidence="3">CGMCC 1.12769</strain>
    </source>
</reference>
<name>A0ABQ1YKW4_9BACL</name>
<dbReference type="InterPro" id="IPR013320">
    <property type="entry name" value="ConA-like_dom_sf"/>
</dbReference>
<keyword evidence="3" id="KW-1185">Reference proteome</keyword>
<proteinExistence type="predicted"/>
<comment type="caution">
    <text evidence="2">The sequence shown here is derived from an EMBL/GenBank/DDBJ whole genome shotgun (WGS) entry which is preliminary data.</text>
</comment>
<sequence>MTDVGDPLHKEGWILVFQDEFDEPTLDPAKFSPYGLSHWKNKEEVKAVYEIRDSCIVLQLPNDKQRVSAIVTGMRDGLHRYGDDLGIDHHDRAFMNLVTKYGYFEVRAKVAKGSGLNSAWWMIGFENQKEQNAEIDIFEMVKIRNC</sequence>
<dbReference type="EMBL" id="BMFT01000001">
    <property type="protein sequence ID" value="GGH28697.1"/>
    <property type="molecule type" value="Genomic_DNA"/>
</dbReference>
<dbReference type="Gene3D" id="2.60.120.200">
    <property type="match status" value="1"/>
</dbReference>
<dbReference type="Proteomes" id="UP000659344">
    <property type="component" value="Unassembled WGS sequence"/>
</dbReference>
<gene>
    <name evidence="2" type="ORF">GCM10008013_30850</name>
</gene>
<dbReference type="SUPFAM" id="SSF49899">
    <property type="entry name" value="Concanavalin A-like lectins/glucanases"/>
    <property type="match status" value="1"/>
</dbReference>